<evidence type="ECO:0000256" key="1">
    <source>
        <dbReference type="SAM" id="MobiDB-lite"/>
    </source>
</evidence>
<accession>A0ABY4M710</accession>
<proteinExistence type="predicted"/>
<keyword evidence="3" id="KW-1185">Reference proteome</keyword>
<evidence type="ECO:0000313" key="2">
    <source>
        <dbReference type="EMBL" id="UQA92176.1"/>
    </source>
</evidence>
<protein>
    <submittedName>
        <fullName evidence="2">Uncharacterized protein</fullName>
    </submittedName>
</protein>
<sequence length="208" mass="22863">MLPYPSVLRFMELLTTDASVDQERDAVLRALNRGEGLMAPERVGSALALKVRNVSGGTIRSFRRFPAAGFRLEPGAAPDSPYVESGRTALRLSYRDPVGSRGGNAEMEIRLDLFELLQRFEQGYRPSVADLQGQQLALAVFKNRLSAVPYQEVLLTTHGHDLRRIHRTEDSVLHMEELTAGPAEDGQESNGSAAEGRATDGAEEAAWR</sequence>
<organism evidence="2 3">
    <name type="scientific">Streptomyces halobius</name>
    <dbReference type="NCBI Taxonomy" id="2879846"/>
    <lineage>
        <taxon>Bacteria</taxon>
        <taxon>Bacillati</taxon>
        <taxon>Actinomycetota</taxon>
        <taxon>Actinomycetes</taxon>
        <taxon>Kitasatosporales</taxon>
        <taxon>Streptomycetaceae</taxon>
        <taxon>Streptomyces</taxon>
    </lineage>
</organism>
<feature type="compositionally biased region" description="Basic and acidic residues" evidence="1">
    <location>
        <begin position="197"/>
        <end position="208"/>
    </location>
</feature>
<evidence type="ECO:0000313" key="3">
    <source>
        <dbReference type="Proteomes" id="UP000830115"/>
    </source>
</evidence>
<dbReference type="RefSeq" id="WP_248863040.1">
    <property type="nucleotide sequence ID" value="NZ_CP086322.1"/>
</dbReference>
<gene>
    <name evidence="2" type="ORF">K9S39_10295</name>
</gene>
<dbReference type="Proteomes" id="UP000830115">
    <property type="component" value="Chromosome"/>
</dbReference>
<name>A0ABY4M710_9ACTN</name>
<feature type="region of interest" description="Disordered" evidence="1">
    <location>
        <begin position="180"/>
        <end position="208"/>
    </location>
</feature>
<dbReference type="EMBL" id="CP086322">
    <property type="protein sequence ID" value="UQA92176.1"/>
    <property type="molecule type" value="Genomic_DNA"/>
</dbReference>
<reference evidence="2" key="1">
    <citation type="submission" date="2021-10" db="EMBL/GenBank/DDBJ databases">
        <title>Streptomyces nigrumlapis sp.nov.,an antimicrobial producing actinobacterium isolated from Black Gobi rocks.</title>
        <authorList>
            <person name="Wen Y."/>
            <person name="Zhang W."/>
            <person name="Liu X.G."/>
        </authorList>
    </citation>
    <scope>NUCLEOTIDE SEQUENCE</scope>
    <source>
        <strain evidence="2">ST13-2-2</strain>
    </source>
</reference>